<sequence>MLLIAITAALSTFFVGDTSLSVQSTDNYKLVWSDEFNKPGKVDTTVWQFEKGFVRNNELQWYQQQNAWCENGKLIIEARREKLPNPGYKEGSNNYRESRKEINYTSASVNTRKTKAWKYGRFEIRAKIIAQPGLWPAIWTLGQKGEWPSNGEIDIMEYYKGDILANVATGTSERYKAKWFTTKKAYTSFNDPDWDKSFHTWRMDWDEHFIKLYMDDILLNEVSLNELKNPDGSNPFRQPHYLLLNLAIGGDNGGDPTNTAFPNRYEIDYVRVYQK</sequence>
<dbReference type="Gene3D" id="2.60.120.200">
    <property type="match status" value="1"/>
</dbReference>
<organism evidence="3 4">
    <name type="scientific">Niabella ginsengisoli</name>
    <dbReference type="NCBI Taxonomy" id="522298"/>
    <lineage>
        <taxon>Bacteria</taxon>
        <taxon>Pseudomonadati</taxon>
        <taxon>Bacteroidota</taxon>
        <taxon>Chitinophagia</taxon>
        <taxon>Chitinophagales</taxon>
        <taxon>Chitinophagaceae</taxon>
        <taxon>Niabella</taxon>
    </lineage>
</organism>
<dbReference type="InterPro" id="IPR000757">
    <property type="entry name" value="Beta-glucanase-like"/>
</dbReference>
<keyword evidence="4" id="KW-1185">Reference proteome</keyword>
<dbReference type="InterPro" id="IPR013320">
    <property type="entry name" value="ConA-like_dom_sf"/>
</dbReference>
<dbReference type="PANTHER" id="PTHR10963:SF55">
    <property type="entry name" value="GLYCOSIDE HYDROLASE FAMILY 16 PROTEIN"/>
    <property type="match status" value="1"/>
</dbReference>
<keyword evidence="3" id="KW-0378">Hydrolase</keyword>
<dbReference type="PROSITE" id="PS51762">
    <property type="entry name" value="GH16_2"/>
    <property type="match status" value="1"/>
</dbReference>
<dbReference type="Pfam" id="PF00722">
    <property type="entry name" value="Glyco_hydro_16"/>
    <property type="match status" value="1"/>
</dbReference>
<dbReference type="Proteomes" id="UP001202248">
    <property type="component" value="Unassembled WGS sequence"/>
</dbReference>
<protein>
    <submittedName>
        <fullName evidence="3">Glycoside hydrolase family 16 protein</fullName>
    </submittedName>
</protein>
<comment type="similarity">
    <text evidence="1">Belongs to the glycosyl hydrolase 16 family.</text>
</comment>
<dbReference type="EMBL" id="JAKWBL010000002">
    <property type="protein sequence ID" value="MCH5598874.1"/>
    <property type="molecule type" value="Genomic_DNA"/>
</dbReference>
<gene>
    <name evidence="3" type="ORF">MKP09_13640</name>
</gene>
<evidence type="ECO:0000259" key="2">
    <source>
        <dbReference type="PROSITE" id="PS51762"/>
    </source>
</evidence>
<dbReference type="PANTHER" id="PTHR10963">
    <property type="entry name" value="GLYCOSYL HYDROLASE-RELATED"/>
    <property type="match status" value="1"/>
</dbReference>
<proteinExistence type="inferred from homology"/>
<dbReference type="GO" id="GO:0016787">
    <property type="term" value="F:hydrolase activity"/>
    <property type="evidence" value="ECO:0007669"/>
    <property type="project" value="UniProtKB-KW"/>
</dbReference>
<evidence type="ECO:0000313" key="4">
    <source>
        <dbReference type="Proteomes" id="UP001202248"/>
    </source>
</evidence>
<dbReference type="InterPro" id="IPR050546">
    <property type="entry name" value="Glycosyl_Hydrlase_16"/>
</dbReference>
<dbReference type="CDD" id="cd08023">
    <property type="entry name" value="GH16_laminarinase_like"/>
    <property type="match status" value="1"/>
</dbReference>
<accession>A0ABS9SKG8</accession>
<feature type="domain" description="GH16" evidence="2">
    <location>
        <begin position="18"/>
        <end position="275"/>
    </location>
</feature>
<reference evidence="3 4" key="1">
    <citation type="submission" date="2022-02" db="EMBL/GenBank/DDBJ databases">
        <authorList>
            <person name="Min J."/>
        </authorList>
    </citation>
    <scope>NUCLEOTIDE SEQUENCE [LARGE SCALE GENOMIC DNA]</scope>
    <source>
        <strain evidence="3 4">GR10-1</strain>
    </source>
</reference>
<comment type="caution">
    <text evidence="3">The sequence shown here is derived from an EMBL/GenBank/DDBJ whole genome shotgun (WGS) entry which is preliminary data.</text>
</comment>
<dbReference type="RefSeq" id="WP_240830542.1">
    <property type="nucleotide sequence ID" value="NZ_JAKWBL010000002.1"/>
</dbReference>
<evidence type="ECO:0000256" key="1">
    <source>
        <dbReference type="ARBA" id="ARBA00006865"/>
    </source>
</evidence>
<name>A0ABS9SKG8_9BACT</name>
<dbReference type="SUPFAM" id="SSF49899">
    <property type="entry name" value="Concanavalin A-like lectins/glucanases"/>
    <property type="match status" value="1"/>
</dbReference>
<evidence type="ECO:0000313" key="3">
    <source>
        <dbReference type="EMBL" id="MCH5598874.1"/>
    </source>
</evidence>